<protein>
    <submittedName>
        <fullName evidence="3">Uncharacterized protein</fullName>
    </submittedName>
</protein>
<dbReference type="PANTHER" id="PTHR11926:SF1311">
    <property type="entry name" value="UDP-GLYCOSYLTRANSFERASE 74F2"/>
    <property type="match status" value="1"/>
</dbReference>
<dbReference type="PANTHER" id="PTHR11926">
    <property type="entry name" value="GLUCOSYL/GLUCURONOSYL TRANSFERASES"/>
    <property type="match status" value="1"/>
</dbReference>
<keyword evidence="4" id="KW-1185">Reference proteome</keyword>
<accession>A0A565BQ71</accession>
<name>A0A565BQ71_9BRAS</name>
<dbReference type="GO" id="GO:0080043">
    <property type="term" value="F:quercetin 3-O-glucosyltransferase activity"/>
    <property type="evidence" value="ECO:0007669"/>
    <property type="project" value="TreeGrafter"/>
</dbReference>
<evidence type="ECO:0000313" key="3">
    <source>
        <dbReference type="EMBL" id="VVB03290.1"/>
    </source>
</evidence>
<evidence type="ECO:0000313" key="4">
    <source>
        <dbReference type="Proteomes" id="UP000489600"/>
    </source>
</evidence>
<comment type="similarity">
    <text evidence="1">Belongs to the UDP-glycosyltransferase family.</text>
</comment>
<dbReference type="GO" id="GO:0080044">
    <property type="term" value="F:quercetin 7-O-glucosyltransferase activity"/>
    <property type="evidence" value="ECO:0007669"/>
    <property type="project" value="TreeGrafter"/>
</dbReference>
<gene>
    <name evidence="3" type="ORF">ANE_LOCUS13734</name>
</gene>
<sequence>MYLDQRIKSDTDYDLTLFDSKDDAFCTDWLDTRAQGSVVYVAFGSMAKLSSVQLEEVALALRNFSFLWVVDKMERLGCQVTQ</sequence>
<organism evidence="3 4">
    <name type="scientific">Arabis nemorensis</name>
    <dbReference type="NCBI Taxonomy" id="586526"/>
    <lineage>
        <taxon>Eukaryota</taxon>
        <taxon>Viridiplantae</taxon>
        <taxon>Streptophyta</taxon>
        <taxon>Embryophyta</taxon>
        <taxon>Tracheophyta</taxon>
        <taxon>Spermatophyta</taxon>
        <taxon>Magnoliopsida</taxon>
        <taxon>eudicotyledons</taxon>
        <taxon>Gunneridae</taxon>
        <taxon>Pentapetalae</taxon>
        <taxon>rosids</taxon>
        <taxon>malvids</taxon>
        <taxon>Brassicales</taxon>
        <taxon>Brassicaceae</taxon>
        <taxon>Arabideae</taxon>
        <taxon>Arabis</taxon>
    </lineage>
</organism>
<keyword evidence="2" id="KW-0328">Glycosyltransferase</keyword>
<keyword evidence="2" id="KW-0808">Transferase</keyword>
<dbReference type="OrthoDB" id="5835829at2759"/>
<evidence type="ECO:0000256" key="2">
    <source>
        <dbReference type="ARBA" id="ARBA00022676"/>
    </source>
</evidence>
<dbReference type="Proteomes" id="UP000489600">
    <property type="component" value="Unassembled WGS sequence"/>
</dbReference>
<comment type="caution">
    <text evidence="3">The sequence shown here is derived from an EMBL/GenBank/DDBJ whole genome shotgun (WGS) entry which is preliminary data.</text>
</comment>
<reference evidence="3" key="1">
    <citation type="submission" date="2019-07" db="EMBL/GenBank/DDBJ databases">
        <authorList>
            <person name="Dittberner H."/>
        </authorList>
    </citation>
    <scope>NUCLEOTIDE SEQUENCE [LARGE SCALE GENOMIC DNA]</scope>
</reference>
<dbReference type="EMBL" id="CABITT030000004">
    <property type="protein sequence ID" value="VVB03290.1"/>
    <property type="molecule type" value="Genomic_DNA"/>
</dbReference>
<dbReference type="AlphaFoldDB" id="A0A565BQ71"/>
<evidence type="ECO:0000256" key="1">
    <source>
        <dbReference type="ARBA" id="ARBA00009995"/>
    </source>
</evidence>
<dbReference type="Gene3D" id="3.40.50.2000">
    <property type="entry name" value="Glycogen Phosphorylase B"/>
    <property type="match status" value="1"/>
</dbReference>
<proteinExistence type="inferred from homology"/>
<dbReference type="SUPFAM" id="SSF53756">
    <property type="entry name" value="UDP-Glycosyltransferase/glycogen phosphorylase"/>
    <property type="match status" value="1"/>
</dbReference>